<dbReference type="InterPro" id="IPR011711">
    <property type="entry name" value="GntR_C"/>
</dbReference>
<evidence type="ECO:0000256" key="1">
    <source>
        <dbReference type="ARBA" id="ARBA00023015"/>
    </source>
</evidence>
<dbReference type="InterPro" id="IPR036388">
    <property type="entry name" value="WH-like_DNA-bd_sf"/>
</dbReference>
<dbReference type="SUPFAM" id="SSF46785">
    <property type="entry name" value="Winged helix' DNA-binding domain"/>
    <property type="match status" value="1"/>
</dbReference>
<evidence type="ECO:0000256" key="2">
    <source>
        <dbReference type="ARBA" id="ARBA00023125"/>
    </source>
</evidence>
<dbReference type="PRINTS" id="PR00035">
    <property type="entry name" value="HTHGNTR"/>
</dbReference>
<keyword evidence="1" id="KW-0805">Transcription regulation</keyword>
<proteinExistence type="predicted"/>
<evidence type="ECO:0000256" key="4">
    <source>
        <dbReference type="SAM" id="MobiDB-lite"/>
    </source>
</evidence>
<evidence type="ECO:0000313" key="7">
    <source>
        <dbReference type="Proteomes" id="UP000197065"/>
    </source>
</evidence>
<dbReference type="PANTHER" id="PTHR43537">
    <property type="entry name" value="TRANSCRIPTIONAL REGULATOR, GNTR FAMILY"/>
    <property type="match status" value="1"/>
</dbReference>
<dbReference type="InterPro" id="IPR036390">
    <property type="entry name" value="WH_DNA-bd_sf"/>
</dbReference>
<evidence type="ECO:0000313" key="6">
    <source>
        <dbReference type="EMBL" id="SNB79723.1"/>
    </source>
</evidence>
<accession>A0A212S3P3</accession>
<dbReference type="GO" id="GO:0003700">
    <property type="term" value="F:DNA-binding transcription factor activity"/>
    <property type="evidence" value="ECO:0007669"/>
    <property type="project" value="InterPro"/>
</dbReference>
<keyword evidence="3" id="KW-0804">Transcription</keyword>
<dbReference type="PANTHER" id="PTHR43537:SF5">
    <property type="entry name" value="UXU OPERON TRANSCRIPTIONAL REGULATOR"/>
    <property type="match status" value="1"/>
</dbReference>
<protein>
    <submittedName>
        <fullName evidence="6">Transcriptional regulator, GntR family</fullName>
    </submittedName>
</protein>
<dbReference type="CDD" id="cd07377">
    <property type="entry name" value="WHTH_GntR"/>
    <property type="match status" value="1"/>
</dbReference>
<feature type="region of interest" description="Disordered" evidence="4">
    <location>
        <begin position="1"/>
        <end position="27"/>
    </location>
</feature>
<dbReference type="OrthoDB" id="7339934at2"/>
<sequence length="251" mass="27890">MALKTTQAHTRMTARDERTQATRPSGRMTLGDRVYDEILHLIINAKIPEGGRLPTEAQFCQLYSVSRTVVRDALSRLRIDGVITSRQGQGSIVVRRPNAGVFSFPFVSSIADMQRFFEFRQLVEGEAAALAAARRSPDELARIRAAFDAVSRALASNEPGVEEDLAFHFAIADAAHNKFLATPLISARDNYIQCIQFARALSAKPDERLGQRLQSEHRRILEAIEAADDQAARTAMIAHLTNTRDRVFLGD</sequence>
<evidence type="ECO:0000256" key="3">
    <source>
        <dbReference type="ARBA" id="ARBA00023163"/>
    </source>
</evidence>
<reference evidence="6 7" key="1">
    <citation type="submission" date="2017-06" db="EMBL/GenBank/DDBJ databases">
        <authorList>
            <person name="Kim H.J."/>
            <person name="Triplett B.A."/>
        </authorList>
    </citation>
    <scope>NUCLEOTIDE SEQUENCE [LARGE SCALE GENOMIC DNA]</scope>
    <source>
        <strain evidence="6 7">B29T1</strain>
    </source>
</reference>
<feature type="compositionally biased region" description="Polar residues" evidence="4">
    <location>
        <begin position="1"/>
        <end position="10"/>
    </location>
</feature>
<dbReference type="AlphaFoldDB" id="A0A212S3P3"/>
<dbReference type="PROSITE" id="PS50949">
    <property type="entry name" value="HTH_GNTR"/>
    <property type="match status" value="1"/>
</dbReference>
<dbReference type="Gene3D" id="1.10.10.10">
    <property type="entry name" value="Winged helix-like DNA-binding domain superfamily/Winged helix DNA-binding domain"/>
    <property type="match status" value="1"/>
</dbReference>
<dbReference type="SMART" id="SM00895">
    <property type="entry name" value="FCD"/>
    <property type="match status" value="1"/>
</dbReference>
<dbReference type="InterPro" id="IPR008920">
    <property type="entry name" value="TF_FadR/GntR_C"/>
</dbReference>
<keyword evidence="7" id="KW-1185">Reference proteome</keyword>
<evidence type="ECO:0000259" key="5">
    <source>
        <dbReference type="PROSITE" id="PS50949"/>
    </source>
</evidence>
<dbReference type="EMBL" id="FYEH01000022">
    <property type="protein sequence ID" value="SNB79723.1"/>
    <property type="molecule type" value="Genomic_DNA"/>
</dbReference>
<organism evidence="6 7">
    <name type="scientific">Arboricoccus pini</name>
    <dbReference type="NCBI Taxonomy" id="1963835"/>
    <lineage>
        <taxon>Bacteria</taxon>
        <taxon>Pseudomonadati</taxon>
        <taxon>Pseudomonadota</taxon>
        <taxon>Alphaproteobacteria</taxon>
        <taxon>Geminicoccales</taxon>
        <taxon>Geminicoccaceae</taxon>
        <taxon>Arboricoccus</taxon>
    </lineage>
</organism>
<keyword evidence="2" id="KW-0238">DNA-binding</keyword>
<dbReference type="SUPFAM" id="SSF48008">
    <property type="entry name" value="GntR ligand-binding domain-like"/>
    <property type="match status" value="1"/>
</dbReference>
<gene>
    <name evidence="6" type="ORF">SAMN07250955_12222</name>
</gene>
<feature type="domain" description="HTH gntR-type" evidence="5">
    <location>
        <begin position="28"/>
        <end position="96"/>
    </location>
</feature>
<dbReference type="GO" id="GO:0003677">
    <property type="term" value="F:DNA binding"/>
    <property type="evidence" value="ECO:0007669"/>
    <property type="project" value="UniProtKB-KW"/>
</dbReference>
<dbReference type="Pfam" id="PF00392">
    <property type="entry name" value="GntR"/>
    <property type="match status" value="1"/>
</dbReference>
<name>A0A212S3P3_9PROT</name>
<dbReference type="SMART" id="SM00345">
    <property type="entry name" value="HTH_GNTR"/>
    <property type="match status" value="1"/>
</dbReference>
<dbReference type="Proteomes" id="UP000197065">
    <property type="component" value="Unassembled WGS sequence"/>
</dbReference>
<dbReference type="Pfam" id="PF07729">
    <property type="entry name" value="FCD"/>
    <property type="match status" value="1"/>
</dbReference>
<dbReference type="InterPro" id="IPR000524">
    <property type="entry name" value="Tscrpt_reg_HTH_GntR"/>
</dbReference>
<dbReference type="Gene3D" id="1.20.120.530">
    <property type="entry name" value="GntR ligand-binding domain-like"/>
    <property type="match status" value="1"/>
</dbReference>